<keyword evidence="8" id="KW-0206">Cytoskeleton</keyword>
<evidence type="ECO:0000256" key="11">
    <source>
        <dbReference type="PROSITE-ProRule" id="PRU00283"/>
    </source>
</evidence>
<dbReference type="GO" id="GO:0051231">
    <property type="term" value="P:spindle elongation"/>
    <property type="evidence" value="ECO:0007669"/>
    <property type="project" value="TreeGrafter"/>
</dbReference>
<dbReference type="InterPro" id="IPR019821">
    <property type="entry name" value="Kinesin_motor_CS"/>
</dbReference>
<comment type="subcellular location">
    <subcellularLocation>
        <location evidence="1">Cytoplasm</location>
        <location evidence="1">Cytoskeleton</location>
        <location evidence="1">Spindle</location>
    </subcellularLocation>
</comment>
<keyword evidence="3" id="KW-0934">Plastid</keyword>
<dbReference type="InterPro" id="IPR047149">
    <property type="entry name" value="KIF11-like"/>
</dbReference>
<evidence type="ECO:0000256" key="10">
    <source>
        <dbReference type="ARBA" id="ARBA00046159"/>
    </source>
</evidence>
<evidence type="ECO:0000256" key="6">
    <source>
        <dbReference type="ARBA" id="ARBA00022840"/>
    </source>
</evidence>
<dbReference type="Gene3D" id="3.40.850.10">
    <property type="entry name" value="Kinesin motor domain"/>
    <property type="match status" value="1"/>
</dbReference>
<keyword evidence="6 11" id="KW-0067">ATP-binding</keyword>
<dbReference type="EMBL" id="KT986241">
    <property type="protein sequence ID" value="AMS24215.1"/>
    <property type="molecule type" value="mRNA"/>
</dbReference>
<protein>
    <submittedName>
        <fullName evidence="15">Kinesin 5b protein</fullName>
    </submittedName>
</protein>
<evidence type="ECO:0000256" key="2">
    <source>
        <dbReference type="ARBA" id="ARBA00022490"/>
    </source>
</evidence>
<dbReference type="GO" id="GO:0005876">
    <property type="term" value="C:spindle microtubule"/>
    <property type="evidence" value="ECO:0007669"/>
    <property type="project" value="TreeGrafter"/>
</dbReference>
<feature type="coiled-coil region" evidence="12">
    <location>
        <begin position="497"/>
        <end position="524"/>
    </location>
</feature>
<dbReference type="GO" id="GO:0072686">
    <property type="term" value="C:mitotic spindle"/>
    <property type="evidence" value="ECO:0007669"/>
    <property type="project" value="TreeGrafter"/>
</dbReference>
<comment type="function">
    <text evidence="10">Responsible for microtubule translocation. May be important for the organization of phragmoplast-specific arrays of microtubules. Plays an essential role in stabilizing the mitotic spindle. Required during mitotic cytokinesis.</text>
</comment>
<keyword evidence="5 11" id="KW-0547">Nucleotide-binding</keyword>
<dbReference type="GO" id="GO:0008574">
    <property type="term" value="F:plus-end-directed microtubule motor activity"/>
    <property type="evidence" value="ECO:0007669"/>
    <property type="project" value="TreeGrafter"/>
</dbReference>
<dbReference type="PROSITE" id="PS00411">
    <property type="entry name" value="KINESIN_MOTOR_1"/>
    <property type="match status" value="1"/>
</dbReference>
<accession>A0A142KW95</accession>
<keyword evidence="3" id="KW-0150">Chloroplast</keyword>
<evidence type="ECO:0000256" key="1">
    <source>
        <dbReference type="ARBA" id="ARBA00004186"/>
    </source>
</evidence>
<name>A0A142KW95_MARVE</name>
<feature type="binding site" evidence="11">
    <location>
        <begin position="109"/>
        <end position="116"/>
    </location>
    <ligand>
        <name>ATP</name>
        <dbReference type="ChEBI" id="CHEBI:30616"/>
    </ligand>
</feature>
<dbReference type="InterPro" id="IPR001752">
    <property type="entry name" value="Kinesin_motor_dom"/>
</dbReference>
<keyword evidence="7 11" id="KW-0505">Motor protein</keyword>
<dbReference type="SUPFAM" id="SSF52540">
    <property type="entry name" value="P-loop containing nucleoside triphosphate hydrolases"/>
    <property type="match status" value="1"/>
</dbReference>
<keyword evidence="2" id="KW-0963">Cytoplasm</keyword>
<dbReference type="GO" id="GO:0008017">
    <property type="term" value="F:microtubule binding"/>
    <property type="evidence" value="ECO:0007669"/>
    <property type="project" value="InterPro"/>
</dbReference>
<evidence type="ECO:0000256" key="4">
    <source>
        <dbReference type="ARBA" id="ARBA00022701"/>
    </source>
</evidence>
<feature type="region of interest" description="Disordered" evidence="13">
    <location>
        <begin position="1"/>
        <end position="22"/>
    </location>
</feature>
<feature type="coiled-coil region" evidence="12">
    <location>
        <begin position="651"/>
        <end position="678"/>
    </location>
</feature>
<evidence type="ECO:0000256" key="8">
    <source>
        <dbReference type="ARBA" id="ARBA00023212"/>
    </source>
</evidence>
<evidence type="ECO:0000256" key="13">
    <source>
        <dbReference type="SAM" id="MobiDB-lite"/>
    </source>
</evidence>
<evidence type="ECO:0000256" key="7">
    <source>
        <dbReference type="ARBA" id="ARBA00023175"/>
    </source>
</evidence>
<comment type="similarity">
    <text evidence="9">Belongs to the TRAFAC class myosin-kinesin ATPase superfamily. Kinesin family. KIN-5/BimC subfamily.</text>
</comment>
<dbReference type="GO" id="GO:0007018">
    <property type="term" value="P:microtubule-based movement"/>
    <property type="evidence" value="ECO:0007669"/>
    <property type="project" value="InterPro"/>
</dbReference>
<evidence type="ECO:0000256" key="9">
    <source>
        <dbReference type="ARBA" id="ARBA00034704"/>
    </source>
</evidence>
<feature type="domain" description="Kinesin motor" evidence="14">
    <location>
        <begin position="27"/>
        <end position="367"/>
    </location>
</feature>
<evidence type="ECO:0000256" key="12">
    <source>
        <dbReference type="SAM" id="Coils"/>
    </source>
</evidence>
<keyword evidence="12" id="KW-0175">Coiled coil</keyword>
<feature type="compositionally biased region" description="Pro residues" evidence="13">
    <location>
        <begin position="1"/>
        <end position="16"/>
    </location>
</feature>
<organism evidence="15">
    <name type="scientific">Marsilea vestita</name>
    <name type="common">Hairy water-clover</name>
    <dbReference type="NCBI Taxonomy" id="59764"/>
    <lineage>
        <taxon>Eukaryota</taxon>
        <taxon>Viridiplantae</taxon>
        <taxon>Streptophyta</taxon>
        <taxon>Embryophyta</taxon>
        <taxon>Tracheophyta</taxon>
        <taxon>Polypodiopsida</taxon>
        <taxon>Polypodiidae</taxon>
        <taxon>Salviniales</taxon>
        <taxon>Marsileaceae</taxon>
        <taxon>Marsilea</taxon>
    </lineage>
</organism>
<dbReference type="GO" id="GO:0005524">
    <property type="term" value="F:ATP binding"/>
    <property type="evidence" value="ECO:0007669"/>
    <property type="project" value="UniProtKB-UniRule"/>
</dbReference>
<dbReference type="InterPro" id="IPR047241">
    <property type="entry name" value="KIF11-like_kin_motor_dom"/>
</dbReference>
<evidence type="ECO:0000313" key="15">
    <source>
        <dbReference type="EMBL" id="AMS24215.1"/>
    </source>
</evidence>
<dbReference type="SMART" id="SM00129">
    <property type="entry name" value="KISc"/>
    <property type="match status" value="1"/>
</dbReference>
<dbReference type="PANTHER" id="PTHR47970:SF12">
    <property type="entry name" value="KINESIN FAMILY MEMBER 11"/>
    <property type="match status" value="1"/>
</dbReference>
<sequence>MPPSPSPLYPASPAAPLPSKERDKGVNVQVVVRCRPFNDDELRLNGPHVVMCNEARREVTVTTKLLDRMFTFDKVFGQQAQQKDLYDQAIAPIVNEVLEGYNCTVFAYGQTGTGKTYTMEGPARKSKNAGELPTEAGVIPRAVQQIFHTLESQHAEYNMKVTFLELYNEEITDLLAPDEISRLVDDKPRKPLALMEDGKGGVLVRGLEEEVVYSANDIFNLLERGSAKRRTAETLLNKQSSRSHSIFSIIIHIKESNIGGEELIKCGRLNLVDLAGSESISRSGAREARAREAGEINKSLLTLGRVITSLVEHLGHVPYRDSKLTRLLRESLGGKAKTCIIATIGPSFQCLEESLSTLDYAYRAKSIKNKPEMNQKILKSALIKDLYMEIEKLKTEVFAARERNGIYLPRDRYLQEEAGKKAMSDKIDQMESEIHAKDKQLEEMEASLESERQLSAYLSSGLEATKNKLEETEDCLCDAQEKIKEAQYIIKERDYVISRLQQSENELVQKAANLRAELESSVEDIAGLHLKIDRKSDIEEQNHKLVQSFQSSLGEHLESLRRTVANSIAQQQQKFQDTEQQLRSFITTKEKVSEDLKEKVSSLKDIYCSGLKGLNGMVECHDKESASTFEKLNGAISGHASALEELLSVAVSEAELVCKDLQTTLQNQEREIIGFTKQLQQGAMQNIESLRTISNVTIEFFLSLEKGATELCQALYQSHKTQQECLEKLEETYQECSKREEEELIQKIADMLTASSDRKLDLVHTKLKHLRETGSKDFQEMEHGMLDMHGISSKARIKWQSYMGQAENTYAEHSASLSAKNSQLQGLIQDCVKGTKAAGDKWKSGQRTLHELEAKNVQQVESIIKDGIHTNELLLKKFNESNESIVSSIDTGYAHILDSIESSLTNDKDAGTATLSSCSRQSTALTELQTSHHSGTKSIEDLADRCFNEEYTEDTPTCSTPKKRNIEVPCQASIDGLRAPEFEKMLVEFHEANAPLLMGEKANSNRSPIRETKIPIFADSSLLKDGRLPLITLN</sequence>
<dbReference type="AlphaFoldDB" id="A0A142KW95"/>
<dbReference type="GO" id="GO:0090307">
    <property type="term" value="P:mitotic spindle assembly"/>
    <property type="evidence" value="ECO:0007669"/>
    <property type="project" value="TreeGrafter"/>
</dbReference>
<dbReference type="InterPro" id="IPR027417">
    <property type="entry name" value="P-loop_NTPase"/>
</dbReference>
<evidence type="ECO:0000256" key="3">
    <source>
        <dbReference type="ARBA" id="ARBA00022528"/>
    </source>
</evidence>
<dbReference type="Pfam" id="PF00225">
    <property type="entry name" value="Kinesin"/>
    <property type="match status" value="1"/>
</dbReference>
<dbReference type="CDD" id="cd01364">
    <property type="entry name" value="KISc_BimC_Eg5"/>
    <property type="match status" value="1"/>
</dbReference>
<dbReference type="PRINTS" id="PR00380">
    <property type="entry name" value="KINESINHEAVY"/>
</dbReference>
<keyword evidence="4" id="KW-0493">Microtubule</keyword>
<dbReference type="InterPro" id="IPR036961">
    <property type="entry name" value="Kinesin_motor_dom_sf"/>
</dbReference>
<evidence type="ECO:0000259" key="14">
    <source>
        <dbReference type="PROSITE" id="PS50067"/>
    </source>
</evidence>
<dbReference type="PROSITE" id="PS50067">
    <property type="entry name" value="KINESIN_MOTOR_2"/>
    <property type="match status" value="1"/>
</dbReference>
<evidence type="ECO:0000256" key="5">
    <source>
        <dbReference type="ARBA" id="ARBA00022741"/>
    </source>
</evidence>
<proteinExistence type="evidence at transcript level"/>
<reference evidence="15" key="1">
    <citation type="journal article" date="2016" name="Cytoskeleton">
        <title>Transcriptome analysis reveals a diverse family of kinesins essential for spermatogenesis in the fern Marsilea.</title>
        <authorList>
            <person name="Tomei E.J."/>
            <person name="Wolniak S.M."/>
        </authorList>
    </citation>
    <scope>NUCLEOTIDE SEQUENCE</scope>
</reference>
<dbReference type="FunFam" id="3.40.850.10:FF:000019">
    <property type="entry name" value="Kinesin-like protein KIN-5D"/>
    <property type="match status" value="1"/>
</dbReference>
<dbReference type="PANTHER" id="PTHR47970">
    <property type="entry name" value="KINESIN-LIKE PROTEIN KIF11"/>
    <property type="match status" value="1"/>
</dbReference>
<feature type="coiled-coil region" evidence="12">
    <location>
        <begin position="383"/>
        <end position="454"/>
    </location>
</feature>